<keyword evidence="1" id="KW-0812">Transmembrane</keyword>
<sequence>MWDTGWFGIKYTWDVVKHAVVLAKKPLALALILYVLYIIVLRTLETAIPAVLTPICQMPLMNHFIPICNDILSSDKGTPHPDFPNLMNIQNKFENILDETASSTTVALELKKSEMAMRDLHVVSVSNLVSKDRLSILLDAFIGSAKTAGRELQRLGSRVGGTVDNILAMDDYVLRLLEETSHLPQVGSMASIMNALVPIGPPASQRVLAQRKEIEALWFQATGALESNIAKLIAEAEASVVLLDRLEADLDVINEMLSREAHHVQGKTDELLAELWTRLGGNRRQLANFKSHRALLTNIRAYRNRALGYVTSTLVQLQQLSSDLEDLRERVSTPLLTSPDINIPLEVHVGSIRKGIERLTDGRTRAKAREDVYLQQLLDGADLMTIGQEL</sequence>
<protein>
    <submittedName>
        <fullName evidence="2">Uncharacterized protein</fullName>
    </submittedName>
</protein>
<evidence type="ECO:0000313" key="3">
    <source>
        <dbReference type="Proteomes" id="UP000076738"/>
    </source>
</evidence>
<keyword evidence="3" id="KW-1185">Reference proteome</keyword>
<dbReference type="OrthoDB" id="4179406at2759"/>
<evidence type="ECO:0000313" key="2">
    <source>
        <dbReference type="EMBL" id="KZO94256.1"/>
    </source>
</evidence>
<dbReference type="AlphaFoldDB" id="A0A167K4Q0"/>
<gene>
    <name evidence="2" type="ORF">CALVIDRAFT_484704</name>
</gene>
<name>A0A167K4Q0_CALVF</name>
<keyword evidence="1" id="KW-1133">Transmembrane helix</keyword>
<keyword evidence="1" id="KW-0472">Membrane</keyword>
<organism evidence="2 3">
    <name type="scientific">Calocera viscosa (strain TUFC12733)</name>
    <dbReference type="NCBI Taxonomy" id="1330018"/>
    <lineage>
        <taxon>Eukaryota</taxon>
        <taxon>Fungi</taxon>
        <taxon>Dikarya</taxon>
        <taxon>Basidiomycota</taxon>
        <taxon>Agaricomycotina</taxon>
        <taxon>Dacrymycetes</taxon>
        <taxon>Dacrymycetales</taxon>
        <taxon>Dacrymycetaceae</taxon>
        <taxon>Calocera</taxon>
    </lineage>
</organism>
<dbReference type="Proteomes" id="UP000076738">
    <property type="component" value="Unassembled WGS sequence"/>
</dbReference>
<feature type="transmembrane region" description="Helical" evidence="1">
    <location>
        <begin position="27"/>
        <end position="44"/>
    </location>
</feature>
<reference evidence="2 3" key="1">
    <citation type="journal article" date="2016" name="Mol. Biol. Evol.">
        <title>Comparative Genomics of Early-Diverging Mushroom-Forming Fungi Provides Insights into the Origins of Lignocellulose Decay Capabilities.</title>
        <authorList>
            <person name="Nagy L.G."/>
            <person name="Riley R."/>
            <person name="Tritt A."/>
            <person name="Adam C."/>
            <person name="Daum C."/>
            <person name="Floudas D."/>
            <person name="Sun H."/>
            <person name="Yadav J.S."/>
            <person name="Pangilinan J."/>
            <person name="Larsson K.H."/>
            <person name="Matsuura K."/>
            <person name="Barry K."/>
            <person name="Labutti K."/>
            <person name="Kuo R."/>
            <person name="Ohm R.A."/>
            <person name="Bhattacharya S.S."/>
            <person name="Shirouzu T."/>
            <person name="Yoshinaga Y."/>
            <person name="Martin F.M."/>
            <person name="Grigoriev I.V."/>
            <person name="Hibbett D.S."/>
        </authorList>
    </citation>
    <scope>NUCLEOTIDE SEQUENCE [LARGE SCALE GENOMIC DNA]</scope>
    <source>
        <strain evidence="2 3">TUFC12733</strain>
    </source>
</reference>
<dbReference type="EMBL" id="KV417296">
    <property type="protein sequence ID" value="KZO94256.1"/>
    <property type="molecule type" value="Genomic_DNA"/>
</dbReference>
<evidence type="ECO:0000256" key="1">
    <source>
        <dbReference type="SAM" id="Phobius"/>
    </source>
</evidence>
<accession>A0A167K4Q0</accession>
<dbReference type="STRING" id="1330018.A0A167K4Q0"/>
<proteinExistence type="predicted"/>